<proteinExistence type="predicted"/>
<evidence type="ECO:0000259" key="4">
    <source>
        <dbReference type="PROSITE" id="PS01124"/>
    </source>
</evidence>
<dbReference type="Proteomes" id="UP001589734">
    <property type="component" value="Unassembled WGS sequence"/>
</dbReference>
<dbReference type="PROSITE" id="PS00041">
    <property type="entry name" value="HTH_ARAC_FAMILY_1"/>
    <property type="match status" value="1"/>
</dbReference>
<reference evidence="5 6" key="1">
    <citation type="submission" date="2024-09" db="EMBL/GenBank/DDBJ databases">
        <authorList>
            <person name="Sun Q."/>
            <person name="Mori K."/>
        </authorList>
    </citation>
    <scope>NUCLEOTIDE SEQUENCE [LARGE SCALE GENOMIC DNA]</scope>
    <source>
        <strain evidence="5 6">CGMCC 1.12926</strain>
    </source>
</reference>
<organism evidence="5 6">
    <name type="scientific">Flavobacterium procerum</name>
    <dbReference type="NCBI Taxonomy" id="1455569"/>
    <lineage>
        <taxon>Bacteria</taxon>
        <taxon>Pseudomonadati</taxon>
        <taxon>Bacteroidota</taxon>
        <taxon>Flavobacteriia</taxon>
        <taxon>Flavobacteriales</taxon>
        <taxon>Flavobacteriaceae</taxon>
        <taxon>Flavobacterium</taxon>
    </lineage>
</organism>
<dbReference type="InterPro" id="IPR037923">
    <property type="entry name" value="HTH-like"/>
</dbReference>
<sequence length="268" mass="31280">MEQLKTGQFFGQTSRHMQLGGLTITDTEYTHEKVDWHFHEKPYFTFVLQGKVLEGNKKEIYQCSAGSLLFHNWDDSHYNIKPPGFTRGFHIEIEQNWLDRFDFSLDDLKGSLSVENPEVKLLFYKLFTESYINDNYSNLSVDSLLLNSLKNIKKTDLLNCNSVPKWVQTLKEILHENFSEELSLTSLSKILDVHPVHLSRCFPKYFGCTFGEYIRKIRIEKSLALLNDKNNSLVEVSCVTNFSDQSHYIRCFKEQIGLTPSNYRKLLI</sequence>
<protein>
    <submittedName>
        <fullName evidence="5">Helix-turn-helix domain-containing protein</fullName>
    </submittedName>
</protein>
<dbReference type="PROSITE" id="PS01124">
    <property type="entry name" value="HTH_ARAC_FAMILY_2"/>
    <property type="match status" value="1"/>
</dbReference>
<comment type="caution">
    <text evidence="5">The sequence shown here is derived from an EMBL/GenBank/DDBJ whole genome shotgun (WGS) entry which is preliminary data.</text>
</comment>
<evidence type="ECO:0000313" key="5">
    <source>
        <dbReference type="EMBL" id="MFC0080156.1"/>
    </source>
</evidence>
<dbReference type="InterPro" id="IPR009057">
    <property type="entry name" value="Homeodomain-like_sf"/>
</dbReference>
<keyword evidence="6" id="KW-1185">Reference proteome</keyword>
<dbReference type="PANTHER" id="PTHR43280:SF2">
    <property type="entry name" value="HTH-TYPE TRANSCRIPTIONAL REGULATOR EXSA"/>
    <property type="match status" value="1"/>
</dbReference>
<keyword evidence="1" id="KW-0805">Transcription regulation</keyword>
<dbReference type="RefSeq" id="WP_379682855.1">
    <property type="nucleotide sequence ID" value="NZ_JBHLYW010000029.1"/>
</dbReference>
<keyword evidence="3" id="KW-0804">Transcription</keyword>
<keyword evidence="2" id="KW-0238">DNA-binding</keyword>
<dbReference type="Pfam" id="PF12833">
    <property type="entry name" value="HTH_18"/>
    <property type="match status" value="1"/>
</dbReference>
<gene>
    <name evidence="5" type="ORF">ACFFLS_24135</name>
</gene>
<evidence type="ECO:0000256" key="1">
    <source>
        <dbReference type="ARBA" id="ARBA00023015"/>
    </source>
</evidence>
<feature type="domain" description="HTH araC/xylS-type" evidence="4">
    <location>
        <begin position="168"/>
        <end position="266"/>
    </location>
</feature>
<dbReference type="InterPro" id="IPR018062">
    <property type="entry name" value="HTH_AraC-typ_CS"/>
</dbReference>
<dbReference type="InterPro" id="IPR018060">
    <property type="entry name" value="HTH_AraC"/>
</dbReference>
<evidence type="ECO:0000256" key="2">
    <source>
        <dbReference type="ARBA" id="ARBA00023125"/>
    </source>
</evidence>
<dbReference type="SUPFAM" id="SSF51215">
    <property type="entry name" value="Regulatory protein AraC"/>
    <property type="match status" value="1"/>
</dbReference>
<accession>A0ABV6BZW2</accession>
<dbReference type="SUPFAM" id="SSF46689">
    <property type="entry name" value="Homeodomain-like"/>
    <property type="match status" value="2"/>
</dbReference>
<dbReference type="PANTHER" id="PTHR43280">
    <property type="entry name" value="ARAC-FAMILY TRANSCRIPTIONAL REGULATOR"/>
    <property type="match status" value="1"/>
</dbReference>
<dbReference type="SMART" id="SM00342">
    <property type="entry name" value="HTH_ARAC"/>
    <property type="match status" value="1"/>
</dbReference>
<dbReference type="EMBL" id="JBHLYW010000029">
    <property type="protein sequence ID" value="MFC0080156.1"/>
    <property type="molecule type" value="Genomic_DNA"/>
</dbReference>
<evidence type="ECO:0000313" key="6">
    <source>
        <dbReference type="Proteomes" id="UP001589734"/>
    </source>
</evidence>
<name>A0ABV6BZW2_9FLAO</name>
<evidence type="ECO:0000256" key="3">
    <source>
        <dbReference type="ARBA" id="ARBA00023163"/>
    </source>
</evidence>
<dbReference type="Gene3D" id="1.10.10.60">
    <property type="entry name" value="Homeodomain-like"/>
    <property type="match status" value="2"/>
</dbReference>